<protein>
    <submittedName>
        <fullName evidence="1">Uncharacterized protein</fullName>
    </submittedName>
</protein>
<proteinExistence type="predicted"/>
<organism evidence="1 2">
    <name type="scientific">Tolypocladium ophioglossoides (strain CBS 100239)</name>
    <name type="common">Snaketongue truffleclub</name>
    <name type="synonym">Elaphocordyceps ophioglossoides</name>
    <dbReference type="NCBI Taxonomy" id="1163406"/>
    <lineage>
        <taxon>Eukaryota</taxon>
        <taxon>Fungi</taxon>
        <taxon>Dikarya</taxon>
        <taxon>Ascomycota</taxon>
        <taxon>Pezizomycotina</taxon>
        <taxon>Sordariomycetes</taxon>
        <taxon>Hypocreomycetidae</taxon>
        <taxon>Hypocreales</taxon>
        <taxon>Ophiocordycipitaceae</taxon>
        <taxon>Tolypocladium</taxon>
    </lineage>
</organism>
<accession>A0A0L0N4R0</accession>
<dbReference type="AlphaFoldDB" id="A0A0L0N4R0"/>
<dbReference type="EMBL" id="LFRF01000021">
    <property type="protein sequence ID" value="KND89047.1"/>
    <property type="molecule type" value="Genomic_DNA"/>
</dbReference>
<name>A0A0L0N4R0_TOLOC</name>
<sequence>NDNQLGFRNVDAWATGTSNPDFEKNITAFLKNFRTSQKRSLRGSARSTTRASRRCSWRACQRTPLHAAESVLWTDGAGVYVNAEEGALEVEQGQDGYVVDMLRIILVGEATKAFGKAGAGAQTVHDVHVESLKELVEARGTAGVVDASSDD</sequence>
<feature type="non-terminal residue" evidence="1">
    <location>
        <position position="1"/>
    </location>
</feature>
<dbReference type="Proteomes" id="UP000036947">
    <property type="component" value="Unassembled WGS sequence"/>
</dbReference>
<evidence type="ECO:0000313" key="1">
    <source>
        <dbReference type="EMBL" id="KND89047.1"/>
    </source>
</evidence>
<evidence type="ECO:0000313" key="2">
    <source>
        <dbReference type="Proteomes" id="UP000036947"/>
    </source>
</evidence>
<comment type="caution">
    <text evidence="1">The sequence shown here is derived from an EMBL/GenBank/DDBJ whole genome shotgun (WGS) entry which is preliminary data.</text>
</comment>
<keyword evidence="2" id="KW-1185">Reference proteome</keyword>
<reference evidence="1 2" key="1">
    <citation type="journal article" date="2015" name="BMC Genomics">
        <title>The genome of the truffle-parasite Tolypocladium ophioglossoides and the evolution of antifungal peptaibiotics.</title>
        <authorList>
            <person name="Quandt C.A."/>
            <person name="Bushley K.E."/>
            <person name="Spatafora J.W."/>
        </authorList>
    </citation>
    <scope>NUCLEOTIDE SEQUENCE [LARGE SCALE GENOMIC DNA]</scope>
    <source>
        <strain evidence="1 2">CBS 100239</strain>
    </source>
</reference>
<gene>
    <name evidence="1" type="ORF">TOPH_06355</name>
</gene>
<dbReference type="OrthoDB" id="245563at2759"/>